<proteinExistence type="predicted"/>
<dbReference type="Proteomes" id="UP001207468">
    <property type="component" value="Unassembled WGS sequence"/>
</dbReference>
<protein>
    <submittedName>
        <fullName evidence="1">CHAT domain-containing protein</fullName>
    </submittedName>
</protein>
<comment type="caution">
    <text evidence="1">The sequence shown here is derived from an EMBL/GenBank/DDBJ whole genome shotgun (WGS) entry which is preliminary data.</text>
</comment>
<evidence type="ECO:0000313" key="2">
    <source>
        <dbReference type="Proteomes" id="UP001207468"/>
    </source>
</evidence>
<keyword evidence="2" id="KW-1185">Reference proteome</keyword>
<accession>A0ACC0UC57</accession>
<dbReference type="EMBL" id="JAGFNK010000078">
    <property type="protein sequence ID" value="KAI9508831.1"/>
    <property type="molecule type" value="Genomic_DNA"/>
</dbReference>
<organism evidence="1 2">
    <name type="scientific">Russula earlei</name>
    <dbReference type="NCBI Taxonomy" id="71964"/>
    <lineage>
        <taxon>Eukaryota</taxon>
        <taxon>Fungi</taxon>
        <taxon>Dikarya</taxon>
        <taxon>Basidiomycota</taxon>
        <taxon>Agaricomycotina</taxon>
        <taxon>Agaricomycetes</taxon>
        <taxon>Russulales</taxon>
        <taxon>Russulaceae</taxon>
        <taxon>Russula</taxon>
    </lineage>
</organism>
<sequence>MDVPHLPLQNLDNYISLIQNLISFLPYHLRTPCVHSLAMARFQRYMLTRQRHDLDLSILRSTEAIFLPPPWGGAPPNIIQIFFSISLTLFHRARESRRPKDVKHSVMYLRFLHNQPLEIFNVPPDLVTEVFVHALAIQVELDLGQTQDIEEMAVLCLELLDSDISITPSTDSIMALFRAIKAQFVRWDGLREPPKKAIECLREANRRLPDSHQLSIALACVLFNRFNITYSNDDYEEATAILDKVIASCPPGGQFQVIALHMVAFLAQARSVFDGKPVNVEYAIYRIRTLLGGSSVEEPFRPGLIQELARLQAIRFDDSGGIDGIQDANSCNSEYSCRPSFRDLTESLAEPNGVKSLPITTERQHLEALLSTPRFTNVTDIVEAIEYCRVWLTSYPHSGLATLAGITLCLLLLRAFSYTDKMDYLNEAISVLQDHLINPGVGRCRFMVVGLLISSVTIRFNRLYRKEDFNELMELFPVAVNDRRGRTPERFTRSCEWARTARFFGHPSASTAYDCAVSLIQDTLTFAPTLEIQHSRLVAMRHSYETLPLDSASYLVHMGRLPEAIETLERGRALLWSEMRGLRTSIDQIRAVDLHIADKFTAINRNLEMLTLTALPDGNGGEVGSFEEMEPFGRLVVEQQKLLDDRDKIISQLRTLPSFENFLKASPFDSLRSAAARGPVIIINHCIWRPDILILIHDSPSCLIHTPNDFYSRANKLRDRLLDARKKGLDSDEYEVALRVVLEELYELVGRPVIQRLSELNVPEQSRVWWCPTSAFCSLPLHAMGPIPSDDGAPRYFLDLYIPSYTPTLSALIESNKHGSKMLEKPSILLVLQPDASMEQALEEMQVVQSVNTRVTTLISATATPPAVLERLRDHRFAHIVCHGILEPGKPFDASFKLYRDKRLSLLDIVRSRLPDAEFAFLAACHTAELTDKSLADEALHLTAAMQYCGFRSVVGTMWAMADTDGQHLARNFYKSVFSGKKQGVRYYEKTARALRDAVVKLRSQRGRGMTLERWVNFVHYGA</sequence>
<evidence type="ECO:0000313" key="1">
    <source>
        <dbReference type="EMBL" id="KAI9508831.1"/>
    </source>
</evidence>
<reference evidence="1" key="1">
    <citation type="submission" date="2021-03" db="EMBL/GenBank/DDBJ databases">
        <title>Evolutionary priming and transition to the ectomycorrhizal habit in an iconic lineage of mushroom-forming fungi: is preadaptation a requirement?</title>
        <authorList>
            <consortium name="DOE Joint Genome Institute"/>
            <person name="Looney B.P."/>
            <person name="Miyauchi S."/>
            <person name="Morin E."/>
            <person name="Drula E."/>
            <person name="Courty P.E."/>
            <person name="Chicoki N."/>
            <person name="Fauchery L."/>
            <person name="Kohler A."/>
            <person name="Kuo A."/>
            <person name="LaButti K."/>
            <person name="Pangilinan J."/>
            <person name="Lipzen A."/>
            <person name="Riley R."/>
            <person name="Andreopoulos W."/>
            <person name="He G."/>
            <person name="Johnson J."/>
            <person name="Barry K.W."/>
            <person name="Grigoriev I.V."/>
            <person name="Nagy L."/>
            <person name="Hibbett D."/>
            <person name="Henrissat B."/>
            <person name="Matheny P.B."/>
            <person name="Labbe J."/>
            <person name="Martin A.F."/>
        </authorList>
    </citation>
    <scope>NUCLEOTIDE SEQUENCE</scope>
    <source>
        <strain evidence="1">BPL698</strain>
    </source>
</reference>
<gene>
    <name evidence="1" type="ORF">F5148DRAFT_838878</name>
</gene>
<name>A0ACC0UC57_9AGAM</name>